<keyword evidence="1" id="KW-0472">Membrane</keyword>
<dbReference type="STRING" id="639283.Snov_0033"/>
<protein>
    <submittedName>
        <fullName evidence="2">Uncharacterized protein</fullName>
    </submittedName>
</protein>
<dbReference type="Pfam" id="PF25612">
    <property type="entry name" value="DUF7940"/>
    <property type="match status" value="1"/>
</dbReference>
<dbReference type="EMBL" id="CP002026">
    <property type="protein sequence ID" value="ADH87370.1"/>
    <property type="molecule type" value="Genomic_DNA"/>
</dbReference>
<evidence type="ECO:0000313" key="2">
    <source>
        <dbReference type="EMBL" id="ADH87370.1"/>
    </source>
</evidence>
<dbReference type="RefSeq" id="WP_013164875.1">
    <property type="nucleotide sequence ID" value="NC_014217.1"/>
</dbReference>
<sequence>MRLIPNWRKVLLRAWSVRLGLIAGLFEGLNVVLQITVDRLPDVSLGLRLAAGGCACLALVSRFIAQPKTIGESHADH</sequence>
<name>D6ZZV6_ANCN5</name>
<keyword evidence="1" id="KW-1133">Transmembrane helix</keyword>
<feature type="transmembrane region" description="Helical" evidence="1">
    <location>
        <begin position="45"/>
        <end position="65"/>
    </location>
</feature>
<dbReference type="HOGENOM" id="CLU_193009_0_0_5"/>
<reference evidence="2 3" key="1">
    <citation type="journal article" date="2012" name="Stand. Genomic Sci.">
        <title>Complete genome sequence of the facultatively chemolithoautotrophic and methylotrophic alpha Proteobacterium Starkeya novella type strain (ATCC 8093(T)).</title>
        <authorList>
            <person name="Kappler U."/>
            <person name="Davenport K."/>
            <person name="Beatson S."/>
            <person name="Lucas S."/>
            <person name="Lapidus A."/>
            <person name="Copeland A."/>
            <person name="Berry K.W."/>
            <person name="Glavina Del Rio T."/>
            <person name="Hammon N."/>
            <person name="Dalin E."/>
            <person name="Tice H."/>
            <person name="Pitluck S."/>
            <person name="Richardson P."/>
            <person name="Bruce D."/>
            <person name="Goodwin L.A."/>
            <person name="Han C."/>
            <person name="Tapia R."/>
            <person name="Detter J.C."/>
            <person name="Chang Y.J."/>
            <person name="Jeffries C.D."/>
            <person name="Land M."/>
            <person name="Hauser L."/>
            <person name="Kyrpides N.C."/>
            <person name="Goker M."/>
            <person name="Ivanova N."/>
            <person name="Klenk H.P."/>
            <person name="Woyke T."/>
        </authorList>
    </citation>
    <scope>NUCLEOTIDE SEQUENCE [LARGE SCALE GENOMIC DNA]</scope>
    <source>
        <strain evidence="3">ATCC 8093 / DSM 506 / JCM 20403 / CCM 1077 / IAM 12100 / NBRC 12443 / NCIMB 10456</strain>
    </source>
</reference>
<keyword evidence="3" id="KW-1185">Reference proteome</keyword>
<gene>
    <name evidence="2" type="ordered locus">Snov_0033</name>
</gene>
<dbReference type="Proteomes" id="UP000006633">
    <property type="component" value="Chromosome"/>
</dbReference>
<dbReference type="InterPro" id="IPR057700">
    <property type="entry name" value="DUF7940"/>
</dbReference>
<dbReference type="KEGG" id="sno:Snov_0033"/>
<proteinExistence type="predicted"/>
<dbReference type="AlphaFoldDB" id="D6ZZV6"/>
<feature type="transmembrane region" description="Helical" evidence="1">
    <location>
        <begin position="12"/>
        <end position="33"/>
    </location>
</feature>
<dbReference type="OrthoDB" id="7679471at2"/>
<organism evidence="2 3">
    <name type="scientific">Ancylobacter novellus (strain ATCC 8093 / DSM 506 / JCM 20403 / CCM 1077 / IAM 12100 / NBRC 12443 / NCIMB 10456)</name>
    <name type="common">Starkeya novella</name>
    <dbReference type="NCBI Taxonomy" id="639283"/>
    <lineage>
        <taxon>Bacteria</taxon>
        <taxon>Pseudomonadati</taxon>
        <taxon>Pseudomonadota</taxon>
        <taxon>Alphaproteobacteria</taxon>
        <taxon>Hyphomicrobiales</taxon>
        <taxon>Xanthobacteraceae</taxon>
        <taxon>Ancylobacter</taxon>
    </lineage>
</organism>
<keyword evidence="1" id="KW-0812">Transmembrane</keyword>
<accession>D6ZZV6</accession>
<evidence type="ECO:0000313" key="3">
    <source>
        <dbReference type="Proteomes" id="UP000006633"/>
    </source>
</evidence>
<evidence type="ECO:0000256" key="1">
    <source>
        <dbReference type="SAM" id="Phobius"/>
    </source>
</evidence>